<proteinExistence type="inferred from homology"/>
<dbReference type="GO" id="GO:0030246">
    <property type="term" value="F:carbohydrate binding"/>
    <property type="evidence" value="ECO:0007669"/>
    <property type="project" value="UniProtKB-ARBA"/>
</dbReference>
<accession>A0A927CSM4</accession>
<evidence type="ECO:0000256" key="3">
    <source>
        <dbReference type="ARBA" id="ARBA00022729"/>
    </source>
</evidence>
<protein>
    <submittedName>
        <fullName evidence="5">Substrate-binding domain-containing protein</fullName>
    </submittedName>
</protein>
<dbReference type="EMBL" id="JACXIY010000024">
    <property type="protein sequence ID" value="MBD2870865.1"/>
    <property type="molecule type" value="Genomic_DNA"/>
</dbReference>
<feature type="domain" description="Periplasmic binding protein" evidence="4">
    <location>
        <begin position="44"/>
        <end position="296"/>
    </location>
</feature>
<evidence type="ECO:0000256" key="1">
    <source>
        <dbReference type="ARBA" id="ARBA00004196"/>
    </source>
</evidence>
<comment type="subcellular location">
    <subcellularLocation>
        <location evidence="1">Cell envelope</location>
    </subcellularLocation>
</comment>
<dbReference type="PANTHER" id="PTHR46847:SF1">
    <property type="entry name" value="D-ALLOSE-BINDING PERIPLASMIC PROTEIN-RELATED"/>
    <property type="match status" value="1"/>
</dbReference>
<keyword evidence="3" id="KW-0732">Signal</keyword>
<comment type="caution">
    <text evidence="5">The sequence shown here is derived from an EMBL/GenBank/DDBJ whole genome shotgun (WGS) entry which is preliminary data.</text>
</comment>
<evidence type="ECO:0000313" key="5">
    <source>
        <dbReference type="EMBL" id="MBD2870865.1"/>
    </source>
</evidence>
<reference evidence="5" key="1">
    <citation type="submission" date="2020-09" db="EMBL/GenBank/DDBJ databases">
        <title>A novel bacterium of genus Paenibacillus, isolated from South China Sea.</title>
        <authorList>
            <person name="Huang H."/>
            <person name="Mo K."/>
            <person name="Hu Y."/>
        </authorList>
    </citation>
    <scope>NUCLEOTIDE SEQUENCE</scope>
    <source>
        <strain evidence="5">IB182493</strain>
    </source>
</reference>
<dbReference type="RefSeq" id="WP_190864158.1">
    <property type="nucleotide sequence ID" value="NZ_JACXIY010000024.1"/>
</dbReference>
<dbReference type="AlphaFoldDB" id="A0A927CSM4"/>
<dbReference type="InterPro" id="IPR025997">
    <property type="entry name" value="SBP_2_dom"/>
</dbReference>
<dbReference type="Gene3D" id="3.40.50.2300">
    <property type="match status" value="2"/>
</dbReference>
<evidence type="ECO:0000256" key="2">
    <source>
        <dbReference type="ARBA" id="ARBA00007639"/>
    </source>
</evidence>
<comment type="similarity">
    <text evidence="2">Belongs to the bacterial solute-binding protein 2 family.</text>
</comment>
<dbReference type="Pfam" id="PF13407">
    <property type="entry name" value="Peripla_BP_4"/>
    <property type="match status" value="1"/>
</dbReference>
<dbReference type="PANTHER" id="PTHR46847">
    <property type="entry name" value="D-ALLOSE-BINDING PERIPLASMIC PROTEIN-RELATED"/>
    <property type="match status" value="1"/>
</dbReference>
<dbReference type="SUPFAM" id="SSF53822">
    <property type="entry name" value="Periplasmic binding protein-like I"/>
    <property type="match status" value="1"/>
</dbReference>
<sequence length="328" mass="34588">MNRRLAIARISLLGTALLLAAVLLASCRAAGLGEAEKAPMRIVLIAPVHAGEQGDAMRLGAEAAVKEFGAELDYIAFEPHEDEKEQLAAALAAVEGGASAVLIDPAGDEVLGALAHEASAQGAPVVTLNDERGAKGVQTSITADYEEAGRQAGEAMAELLGGSGTVAVMRPDRPDPDMERREVGARAALAEYAGITVTDGAACGNSRDACWQAAKQMLDHLKADGALALEASASLGLADEVKRRGEQGKLKIVTFGSEMEQLELLQEGSLHKLVVQNGFSTGYLGVKQAVSLLSGERVDKLIRLETRVIDADNMFWMNNQKMLFPFVQ</sequence>
<dbReference type="Proteomes" id="UP000632125">
    <property type="component" value="Unassembled WGS sequence"/>
</dbReference>
<name>A0A927CSM4_9BACL</name>
<gene>
    <name evidence="5" type="ORF">IDH41_19975</name>
</gene>
<dbReference type="PROSITE" id="PS51257">
    <property type="entry name" value="PROKAR_LIPOPROTEIN"/>
    <property type="match status" value="1"/>
</dbReference>
<evidence type="ECO:0000313" key="6">
    <source>
        <dbReference type="Proteomes" id="UP000632125"/>
    </source>
</evidence>
<dbReference type="InterPro" id="IPR028082">
    <property type="entry name" value="Peripla_BP_I"/>
</dbReference>
<evidence type="ECO:0000259" key="4">
    <source>
        <dbReference type="Pfam" id="PF13407"/>
    </source>
</evidence>
<keyword evidence="6" id="KW-1185">Reference proteome</keyword>
<organism evidence="5 6">
    <name type="scientific">Paenibacillus arenilitoris</name>
    <dbReference type="NCBI Taxonomy" id="2772299"/>
    <lineage>
        <taxon>Bacteria</taxon>
        <taxon>Bacillati</taxon>
        <taxon>Bacillota</taxon>
        <taxon>Bacilli</taxon>
        <taxon>Bacillales</taxon>
        <taxon>Paenibacillaceae</taxon>
        <taxon>Paenibacillus</taxon>
    </lineage>
</organism>
<dbReference type="GO" id="GO:0030313">
    <property type="term" value="C:cell envelope"/>
    <property type="evidence" value="ECO:0007669"/>
    <property type="project" value="UniProtKB-SubCell"/>
</dbReference>